<dbReference type="Proteomes" id="UP000478148">
    <property type="component" value="Unassembled WGS sequence"/>
</dbReference>
<protein>
    <submittedName>
        <fullName evidence="2">Uncharacterized protein</fullName>
    </submittedName>
</protein>
<sequence>MSNDHGPVSPPADLPDPKRTDEQGPCQLVTRRYVQRRIAALPAGPEAQEFRRRVLLEIFDELTAQGHPEPLTLLAAVLGIPVDTLVIHLRAAHRPWDRSR</sequence>
<reference evidence="2 3" key="1">
    <citation type="submission" date="2020-02" db="EMBL/GenBank/DDBJ databases">
        <title>Draft Genome Sequence of Verrucosispora sp. Strain CWR15, Isolated from Gulf of Mexico Sponge.</title>
        <authorList>
            <person name="Kennedy S.J."/>
            <person name="Cella E."/>
            <person name="Azarian T."/>
            <person name="Baker B.J."/>
            <person name="Shaw L.N."/>
        </authorList>
    </citation>
    <scope>NUCLEOTIDE SEQUENCE [LARGE SCALE GENOMIC DNA]</scope>
    <source>
        <strain evidence="2 3">CWR15</strain>
    </source>
</reference>
<accession>A0A6M1L786</accession>
<evidence type="ECO:0000313" key="2">
    <source>
        <dbReference type="EMBL" id="NGM12923.1"/>
    </source>
</evidence>
<dbReference type="EMBL" id="SAIY01000003">
    <property type="protein sequence ID" value="NGM12923.1"/>
    <property type="molecule type" value="Genomic_DNA"/>
</dbReference>
<dbReference type="RefSeq" id="WP_164446881.1">
    <property type="nucleotide sequence ID" value="NZ_SAIY01000003.1"/>
</dbReference>
<proteinExistence type="predicted"/>
<evidence type="ECO:0000313" key="3">
    <source>
        <dbReference type="Proteomes" id="UP000478148"/>
    </source>
</evidence>
<feature type="region of interest" description="Disordered" evidence="1">
    <location>
        <begin position="1"/>
        <end position="25"/>
    </location>
</feature>
<organism evidence="2 3">
    <name type="scientific">Verrucosispora sioxanthis</name>
    <dbReference type="NCBI Taxonomy" id="2499994"/>
    <lineage>
        <taxon>Bacteria</taxon>
        <taxon>Bacillati</taxon>
        <taxon>Actinomycetota</taxon>
        <taxon>Actinomycetes</taxon>
        <taxon>Micromonosporales</taxon>
        <taxon>Micromonosporaceae</taxon>
        <taxon>Micromonospora</taxon>
    </lineage>
</organism>
<comment type="caution">
    <text evidence="2">The sequence shown here is derived from an EMBL/GenBank/DDBJ whole genome shotgun (WGS) entry which is preliminary data.</text>
</comment>
<keyword evidence="3" id="KW-1185">Reference proteome</keyword>
<evidence type="ECO:0000256" key="1">
    <source>
        <dbReference type="SAM" id="MobiDB-lite"/>
    </source>
</evidence>
<dbReference type="AlphaFoldDB" id="A0A6M1L786"/>
<gene>
    <name evidence="2" type="ORF">ENC19_09760</name>
</gene>
<name>A0A6M1L786_9ACTN</name>